<dbReference type="AlphaFoldDB" id="A0A1G2NE20"/>
<dbReference type="GO" id="GO:0008360">
    <property type="term" value="P:regulation of cell shape"/>
    <property type="evidence" value="ECO:0007669"/>
    <property type="project" value="UniProtKB-KW"/>
</dbReference>
<name>A0A1G2NE20_9BACT</name>
<accession>A0A1G2NE20</accession>
<dbReference type="Pfam" id="PF04101">
    <property type="entry name" value="Glyco_tran_28_C"/>
    <property type="match status" value="1"/>
</dbReference>
<keyword evidence="5 10" id="KW-0133">Cell shape</keyword>
<protein>
    <recommendedName>
        <fullName evidence="10">UDP-N-acetylglucosamine--N-acetylmuramyl-(pentapeptide) pyrophosphoryl-undecaprenol N-acetylglucosamine transferase</fullName>
        <ecNumber evidence="10">2.4.1.227</ecNumber>
    </recommendedName>
    <alternativeName>
        <fullName evidence="10">Undecaprenyl-PP-MurNAc-pentapeptide-UDPGlcNAc GlcNAc transferase</fullName>
    </alternativeName>
</protein>
<dbReference type="EMBL" id="MHSA01000013">
    <property type="protein sequence ID" value="OHA34293.1"/>
    <property type="molecule type" value="Genomic_DNA"/>
</dbReference>
<evidence type="ECO:0000256" key="7">
    <source>
        <dbReference type="ARBA" id="ARBA00023136"/>
    </source>
</evidence>
<organism evidence="13 14">
    <name type="scientific">Candidatus Taylorbacteria bacterium RIFCSPLOWO2_01_FULL_48_100</name>
    <dbReference type="NCBI Taxonomy" id="1802322"/>
    <lineage>
        <taxon>Bacteria</taxon>
        <taxon>Candidatus Tayloriibacteriota</taxon>
    </lineage>
</organism>
<dbReference type="InterPro" id="IPR007235">
    <property type="entry name" value="Glyco_trans_28_C"/>
</dbReference>
<gene>
    <name evidence="10" type="primary">murG</name>
    <name evidence="13" type="ORF">A2938_02040</name>
</gene>
<feature type="domain" description="Glycosyl transferase family 28 C-terminal" evidence="12">
    <location>
        <begin position="192"/>
        <end position="354"/>
    </location>
</feature>
<comment type="similarity">
    <text evidence="10">Belongs to the glycosyltransferase 28 family. MurG subfamily.</text>
</comment>
<evidence type="ECO:0000313" key="13">
    <source>
        <dbReference type="EMBL" id="OHA34293.1"/>
    </source>
</evidence>
<dbReference type="CDD" id="cd03785">
    <property type="entry name" value="GT28_MurG"/>
    <property type="match status" value="1"/>
</dbReference>
<keyword evidence="9 10" id="KW-0961">Cell wall biogenesis/degradation</keyword>
<feature type="binding site" evidence="10">
    <location>
        <position position="169"/>
    </location>
    <ligand>
        <name>UDP-N-acetyl-alpha-D-glucosamine</name>
        <dbReference type="ChEBI" id="CHEBI:57705"/>
    </ligand>
</feature>
<dbReference type="SUPFAM" id="SSF53756">
    <property type="entry name" value="UDP-Glycosyltransferase/glycogen phosphorylase"/>
    <property type="match status" value="1"/>
</dbReference>
<proteinExistence type="inferred from homology"/>
<keyword evidence="1 10" id="KW-1003">Cell membrane</keyword>
<reference evidence="13 14" key="1">
    <citation type="journal article" date="2016" name="Nat. Commun.">
        <title>Thousands of microbial genomes shed light on interconnected biogeochemical processes in an aquifer system.</title>
        <authorList>
            <person name="Anantharaman K."/>
            <person name="Brown C.T."/>
            <person name="Hug L.A."/>
            <person name="Sharon I."/>
            <person name="Castelle C.J."/>
            <person name="Probst A.J."/>
            <person name="Thomas B.C."/>
            <person name="Singh A."/>
            <person name="Wilkins M.J."/>
            <person name="Karaoz U."/>
            <person name="Brodie E.L."/>
            <person name="Williams K.H."/>
            <person name="Hubbard S.S."/>
            <person name="Banfield J.F."/>
        </authorList>
    </citation>
    <scope>NUCLEOTIDE SEQUENCE [LARGE SCALE GENOMIC DNA]</scope>
</reference>
<feature type="binding site" evidence="10">
    <location>
        <position position="199"/>
    </location>
    <ligand>
        <name>UDP-N-acetyl-alpha-D-glucosamine</name>
        <dbReference type="ChEBI" id="CHEBI:57705"/>
    </ligand>
</feature>
<keyword evidence="4 10" id="KW-0808">Transferase</keyword>
<dbReference type="GO" id="GO:0005975">
    <property type="term" value="P:carbohydrate metabolic process"/>
    <property type="evidence" value="ECO:0007669"/>
    <property type="project" value="InterPro"/>
</dbReference>
<comment type="catalytic activity">
    <reaction evidence="10">
        <text>di-trans,octa-cis-undecaprenyl diphospho-N-acetyl-alpha-D-muramoyl-L-alanyl-D-glutamyl-meso-2,6-diaminopimeloyl-D-alanyl-D-alanine + UDP-N-acetyl-alpha-D-glucosamine = di-trans,octa-cis-undecaprenyl diphospho-[N-acetyl-alpha-D-glucosaminyl-(1-&gt;4)]-N-acetyl-alpha-D-muramoyl-L-alanyl-D-glutamyl-meso-2,6-diaminopimeloyl-D-alanyl-D-alanine + UDP + H(+)</text>
        <dbReference type="Rhea" id="RHEA:31227"/>
        <dbReference type="ChEBI" id="CHEBI:15378"/>
        <dbReference type="ChEBI" id="CHEBI:57705"/>
        <dbReference type="ChEBI" id="CHEBI:58223"/>
        <dbReference type="ChEBI" id="CHEBI:61387"/>
        <dbReference type="ChEBI" id="CHEBI:61388"/>
        <dbReference type="EC" id="2.4.1.227"/>
    </reaction>
</comment>
<evidence type="ECO:0000256" key="1">
    <source>
        <dbReference type="ARBA" id="ARBA00022475"/>
    </source>
</evidence>
<dbReference type="UniPathway" id="UPA00219"/>
<dbReference type="Gene3D" id="3.40.50.2000">
    <property type="entry name" value="Glycogen Phosphorylase B"/>
    <property type="match status" value="2"/>
</dbReference>
<dbReference type="GO" id="GO:0050511">
    <property type="term" value="F:undecaprenyldiphospho-muramoylpentapeptide beta-N-acetylglucosaminyltransferase activity"/>
    <property type="evidence" value="ECO:0007669"/>
    <property type="project" value="UniProtKB-UniRule"/>
</dbReference>
<keyword evidence="2 10" id="KW-0132">Cell division</keyword>
<dbReference type="PANTHER" id="PTHR21015:SF22">
    <property type="entry name" value="GLYCOSYLTRANSFERASE"/>
    <property type="match status" value="1"/>
</dbReference>
<feature type="binding site" evidence="10">
    <location>
        <position position="303"/>
    </location>
    <ligand>
        <name>UDP-N-acetyl-alpha-D-glucosamine</name>
        <dbReference type="ChEBI" id="CHEBI:57705"/>
    </ligand>
</feature>
<evidence type="ECO:0000256" key="8">
    <source>
        <dbReference type="ARBA" id="ARBA00023306"/>
    </source>
</evidence>
<comment type="function">
    <text evidence="10">Cell wall formation. Catalyzes the transfer of a GlcNAc subunit on undecaprenyl-pyrophosphoryl-MurNAc-pentapeptide (lipid intermediate I) to form undecaprenyl-pyrophosphoryl-MurNAc-(pentapeptide)GlcNAc (lipid intermediate II).</text>
</comment>
<dbReference type="InterPro" id="IPR006009">
    <property type="entry name" value="GlcNAc_MurG"/>
</dbReference>
<dbReference type="GO" id="GO:0009252">
    <property type="term" value="P:peptidoglycan biosynthetic process"/>
    <property type="evidence" value="ECO:0007669"/>
    <property type="project" value="UniProtKB-UniRule"/>
</dbReference>
<dbReference type="GO" id="GO:0071555">
    <property type="term" value="P:cell wall organization"/>
    <property type="evidence" value="ECO:0007669"/>
    <property type="project" value="UniProtKB-KW"/>
</dbReference>
<keyword evidence="3 10" id="KW-0328">Glycosyltransferase</keyword>
<dbReference type="EC" id="2.4.1.227" evidence="10"/>
<evidence type="ECO:0000259" key="12">
    <source>
        <dbReference type="Pfam" id="PF04101"/>
    </source>
</evidence>
<keyword evidence="8 10" id="KW-0131">Cell cycle</keyword>
<evidence type="ECO:0000256" key="3">
    <source>
        <dbReference type="ARBA" id="ARBA00022676"/>
    </source>
</evidence>
<comment type="caution">
    <text evidence="10">Lacks conserved residue(s) required for the propagation of feature annotation.</text>
</comment>
<dbReference type="HAMAP" id="MF_00033">
    <property type="entry name" value="MurG"/>
    <property type="match status" value="1"/>
</dbReference>
<dbReference type="PANTHER" id="PTHR21015">
    <property type="entry name" value="UDP-N-ACETYLGLUCOSAMINE--N-ACETYLMURAMYL-(PENTAPEPTIDE) PYROPHOSPHORYL-UNDECAPRENOL N-ACETYLGLUCOSAMINE TRANSFERASE 1"/>
    <property type="match status" value="1"/>
</dbReference>
<dbReference type="Pfam" id="PF03033">
    <property type="entry name" value="Glyco_transf_28"/>
    <property type="match status" value="1"/>
</dbReference>
<keyword evidence="6 10" id="KW-0573">Peptidoglycan synthesis</keyword>
<dbReference type="GO" id="GO:0051301">
    <property type="term" value="P:cell division"/>
    <property type="evidence" value="ECO:0007669"/>
    <property type="project" value="UniProtKB-KW"/>
</dbReference>
<dbReference type="InterPro" id="IPR004276">
    <property type="entry name" value="GlycoTrans_28_N"/>
</dbReference>
<comment type="caution">
    <text evidence="13">The sequence shown here is derived from an EMBL/GenBank/DDBJ whole genome shotgun (WGS) entry which is preliminary data.</text>
</comment>
<evidence type="ECO:0000256" key="10">
    <source>
        <dbReference type="HAMAP-Rule" id="MF_00033"/>
    </source>
</evidence>
<evidence type="ECO:0000259" key="11">
    <source>
        <dbReference type="Pfam" id="PF03033"/>
    </source>
</evidence>
<evidence type="ECO:0000313" key="14">
    <source>
        <dbReference type="Proteomes" id="UP000177797"/>
    </source>
</evidence>
<dbReference type="Proteomes" id="UP000177797">
    <property type="component" value="Unassembled WGS sequence"/>
</dbReference>
<feature type="binding site" evidence="10">
    <location>
        <begin position="10"/>
        <end position="12"/>
    </location>
    <ligand>
        <name>UDP-N-acetyl-alpha-D-glucosamine</name>
        <dbReference type="ChEBI" id="CHEBI:57705"/>
    </ligand>
</feature>
<evidence type="ECO:0000256" key="2">
    <source>
        <dbReference type="ARBA" id="ARBA00022618"/>
    </source>
</evidence>
<feature type="domain" description="Glycosyltransferase family 28 N-terminal" evidence="11">
    <location>
        <begin position="3"/>
        <end position="146"/>
    </location>
</feature>
<evidence type="ECO:0000256" key="5">
    <source>
        <dbReference type="ARBA" id="ARBA00022960"/>
    </source>
</evidence>
<sequence>MKIVFTGGGTGGHFYPIIAITEEIRTLVREQRLVAPQLFFFAPAPYDAGLLAKNEVRFVKIPAGKLRLYADKRNLTDALATVWGVVRALCMLFVNYPDVVFGKGGYGSFPTLLAARILRIPVVIHESDSVPGRVNKWAGRFSSCIAVSFAQAASFFPAEKTAWTGHPIRRALRGLESEGAYEFLKLERDVPVLIVLGGSQGAQSINDLILSSLPKLTEQFQIIHQTGKENLVDAEARGRVILEGTGRNTRYHPFAFLDEQALQMAASVSSLVVSRAGSTIFEIAGWGIPAIIIPIAESNGAHQRKNAYAYAESGAAAVLEETNLSTALFLAEIAKIMGDESRRERMLQAAGAFAHPLAARVIAEKLLEIGLSHER</sequence>
<dbReference type="GO" id="GO:0051991">
    <property type="term" value="F:UDP-N-acetyl-D-glucosamine:N-acetylmuramoyl-L-alanyl-D-glutamyl-meso-2,6-diaminopimelyl-D-alanyl-D-alanine-diphosphoundecaprenol 4-beta-N-acetylglucosaminlytransferase activity"/>
    <property type="evidence" value="ECO:0007669"/>
    <property type="project" value="RHEA"/>
</dbReference>
<evidence type="ECO:0000256" key="6">
    <source>
        <dbReference type="ARBA" id="ARBA00022984"/>
    </source>
</evidence>
<keyword evidence="7 10" id="KW-0472">Membrane</keyword>
<evidence type="ECO:0000256" key="9">
    <source>
        <dbReference type="ARBA" id="ARBA00023316"/>
    </source>
</evidence>
<comment type="subcellular location">
    <subcellularLocation>
        <location evidence="10">Cell membrane</location>
        <topology evidence="10">Peripheral membrane protein</topology>
        <orientation evidence="10">Cytoplasmic side</orientation>
    </subcellularLocation>
</comment>
<comment type="pathway">
    <text evidence="10">Cell wall biogenesis; peptidoglycan biosynthesis.</text>
</comment>
<dbReference type="GO" id="GO:0005886">
    <property type="term" value="C:plasma membrane"/>
    <property type="evidence" value="ECO:0007669"/>
    <property type="project" value="UniProtKB-SubCell"/>
</dbReference>
<evidence type="ECO:0000256" key="4">
    <source>
        <dbReference type="ARBA" id="ARBA00022679"/>
    </source>
</evidence>